<dbReference type="InterPro" id="IPR050229">
    <property type="entry name" value="GlpE_sulfurtransferase"/>
</dbReference>
<protein>
    <submittedName>
        <fullName evidence="2">Rhodanese-like domain-containing protein</fullName>
    </submittedName>
</protein>
<evidence type="ECO:0000313" key="3">
    <source>
        <dbReference type="Proteomes" id="UP001208017"/>
    </source>
</evidence>
<dbReference type="PANTHER" id="PTHR43031">
    <property type="entry name" value="FAD-DEPENDENT OXIDOREDUCTASE"/>
    <property type="match status" value="1"/>
</dbReference>
<dbReference type="EMBL" id="JAPMLT010000003">
    <property type="protein sequence ID" value="MCX7569775.1"/>
    <property type="molecule type" value="Genomic_DNA"/>
</dbReference>
<comment type="caution">
    <text evidence="2">The sequence shown here is derived from an EMBL/GenBank/DDBJ whole genome shotgun (WGS) entry which is preliminary data.</text>
</comment>
<dbReference type="RefSeq" id="WP_267151028.1">
    <property type="nucleotide sequence ID" value="NZ_JAPMLT010000003.1"/>
</dbReference>
<reference evidence="2 3" key="1">
    <citation type="submission" date="2022-11" db="EMBL/GenBank/DDBJ databases">
        <title>Study of microbial diversity in lake waters.</title>
        <authorList>
            <person name="Zhang J."/>
        </authorList>
    </citation>
    <scope>NUCLEOTIDE SEQUENCE [LARGE SCALE GENOMIC DNA]</scope>
    <source>
        <strain evidence="2 3">DT12</strain>
    </source>
</reference>
<dbReference type="SUPFAM" id="SSF52821">
    <property type="entry name" value="Rhodanese/Cell cycle control phosphatase"/>
    <property type="match status" value="1"/>
</dbReference>
<organism evidence="2 3">
    <name type="scientific">Tumebacillus lacus</name>
    <dbReference type="NCBI Taxonomy" id="2995335"/>
    <lineage>
        <taxon>Bacteria</taxon>
        <taxon>Bacillati</taxon>
        <taxon>Bacillota</taxon>
        <taxon>Bacilli</taxon>
        <taxon>Bacillales</taxon>
        <taxon>Alicyclobacillaceae</taxon>
        <taxon>Tumebacillus</taxon>
    </lineage>
</organism>
<evidence type="ECO:0000313" key="2">
    <source>
        <dbReference type="EMBL" id="MCX7569775.1"/>
    </source>
</evidence>
<dbReference type="Proteomes" id="UP001208017">
    <property type="component" value="Unassembled WGS sequence"/>
</dbReference>
<feature type="domain" description="Rhodanese" evidence="1">
    <location>
        <begin position="23"/>
        <end position="107"/>
    </location>
</feature>
<name>A0ABT3WYP0_9BACL</name>
<sequence>MSATVYRHVATITASDLKHRIAQGDLPVIVDVREQEEIDEGKIPQARHIALWELTSRIDELDPAAETVLVCRSGRRSLAACKVMILAGFENVKNMENGMLAWTGALA</sequence>
<dbReference type="Pfam" id="PF00581">
    <property type="entry name" value="Rhodanese"/>
    <property type="match status" value="1"/>
</dbReference>
<dbReference type="InterPro" id="IPR036873">
    <property type="entry name" value="Rhodanese-like_dom_sf"/>
</dbReference>
<proteinExistence type="predicted"/>
<keyword evidence="3" id="KW-1185">Reference proteome</keyword>
<dbReference type="PROSITE" id="PS50206">
    <property type="entry name" value="RHODANESE_3"/>
    <property type="match status" value="1"/>
</dbReference>
<accession>A0ABT3WYP0</accession>
<dbReference type="SMART" id="SM00450">
    <property type="entry name" value="RHOD"/>
    <property type="match status" value="1"/>
</dbReference>
<dbReference type="InterPro" id="IPR001763">
    <property type="entry name" value="Rhodanese-like_dom"/>
</dbReference>
<dbReference type="Gene3D" id="3.40.250.10">
    <property type="entry name" value="Rhodanese-like domain"/>
    <property type="match status" value="1"/>
</dbReference>
<gene>
    <name evidence="2" type="ORF">OS242_07340</name>
</gene>
<dbReference type="CDD" id="cd00158">
    <property type="entry name" value="RHOD"/>
    <property type="match status" value="1"/>
</dbReference>
<dbReference type="PANTHER" id="PTHR43031:SF17">
    <property type="entry name" value="SULFURTRANSFERASE YTWF-RELATED"/>
    <property type="match status" value="1"/>
</dbReference>
<evidence type="ECO:0000259" key="1">
    <source>
        <dbReference type="PROSITE" id="PS50206"/>
    </source>
</evidence>